<feature type="compositionally biased region" description="Low complexity" evidence="1">
    <location>
        <begin position="160"/>
        <end position="177"/>
    </location>
</feature>
<name>A0A5N5WGN7_9EURO</name>
<keyword evidence="3" id="KW-0732">Signal</keyword>
<reference evidence="4 5" key="1">
    <citation type="submission" date="2019-04" db="EMBL/GenBank/DDBJ databases">
        <title>Friends and foes A comparative genomics study of 23 Aspergillus species from section Flavi.</title>
        <authorList>
            <consortium name="DOE Joint Genome Institute"/>
            <person name="Kjaerbolling I."/>
            <person name="Vesth T."/>
            <person name="Frisvad J.C."/>
            <person name="Nybo J.L."/>
            <person name="Theobald S."/>
            <person name="Kildgaard S."/>
            <person name="Isbrandt T."/>
            <person name="Kuo A."/>
            <person name="Sato A."/>
            <person name="Lyhne E.K."/>
            <person name="Kogle M.E."/>
            <person name="Wiebenga A."/>
            <person name="Kun R.S."/>
            <person name="Lubbers R.J."/>
            <person name="Makela M.R."/>
            <person name="Barry K."/>
            <person name="Chovatia M."/>
            <person name="Clum A."/>
            <person name="Daum C."/>
            <person name="Haridas S."/>
            <person name="He G."/>
            <person name="LaButti K."/>
            <person name="Lipzen A."/>
            <person name="Mondo S."/>
            <person name="Riley R."/>
            <person name="Salamov A."/>
            <person name="Simmons B.A."/>
            <person name="Magnuson J.K."/>
            <person name="Henrissat B."/>
            <person name="Mortensen U.H."/>
            <person name="Larsen T.O."/>
            <person name="Devries R.P."/>
            <person name="Grigoriev I.V."/>
            <person name="Machida M."/>
            <person name="Baker S.E."/>
            <person name="Andersen M.R."/>
        </authorList>
    </citation>
    <scope>NUCLEOTIDE SEQUENCE [LARGE SCALE GENOMIC DNA]</scope>
    <source>
        <strain evidence="4 5">CBS 151.66</strain>
    </source>
</reference>
<evidence type="ECO:0000313" key="5">
    <source>
        <dbReference type="Proteomes" id="UP000326565"/>
    </source>
</evidence>
<protein>
    <recommendedName>
        <fullName evidence="6">Mid2 domain-containing protein</fullName>
    </recommendedName>
</protein>
<feature type="transmembrane region" description="Helical" evidence="2">
    <location>
        <begin position="189"/>
        <end position="212"/>
    </location>
</feature>
<dbReference type="Proteomes" id="UP000326565">
    <property type="component" value="Unassembled WGS sequence"/>
</dbReference>
<evidence type="ECO:0000256" key="2">
    <source>
        <dbReference type="SAM" id="Phobius"/>
    </source>
</evidence>
<feature type="region of interest" description="Disordered" evidence="1">
    <location>
        <begin position="229"/>
        <end position="255"/>
    </location>
</feature>
<feature type="chain" id="PRO_5025070551" description="Mid2 domain-containing protein" evidence="3">
    <location>
        <begin position="23"/>
        <end position="279"/>
    </location>
</feature>
<organism evidence="4 5">
    <name type="scientific">Aspergillus leporis</name>
    <dbReference type="NCBI Taxonomy" id="41062"/>
    <lineage>
        <taxon>Eukaryota</taxon>
        <taxon>Fungi</taxon>
        <taxon>Dikarya</taxon>
        <taxon>Ascomycota</taxon>
        <taxon>Pezizomycotina</taxon>
        <taxon>Eurotiomycetes</taxon>
        <taxon>Eurotiomycetidae</taxon>
        <taxon>Eurotiales</taxon>
        <taxon>Aspergillaceae</taxon>
        <taxon>Aspergillus</taxon>
        <taxon>Aspergillus subgen. Circumdati</taxon>
    </lineage>
</organism>
<evidence type="ECO:0000256" key="1">
    <source>
        <dbReference type="SAM" id="MobiDB-lite"/>
    </source>
</evidence>
<keyword evidence="2" id="KW-0472">Membrane</keyword>
<feature type="region of interest" description="Disordered" evidence="1">
    <location>
        <begin position="160"/>
        <end position="187"/>
    </location>
</feature>
<keyword evidence="2" id="KW-0812">Transmembrane</keyword>
<gene>
    <name evidence="4" type="ORF">BDV29DRAFT_163259</name>
</gene>
<dbReference type="OrthoDB" id="5215637at2759"/>
<dbReference type="AlphaFoldDB" id="A0A5N5WGN7"/>
<keyword evidence="5" id="KW-1185">Reference proteome</keyword>
<accession>A0A5N5WGN7</accession>
<evidence type="ECO:0008006" key="6">
    <source>
        <dbReference type="Google" id="ProtNLM"/>
    </source>
</evidence>
<evidence type="ECO:0000313" key="4">
    <source>
        <dbReference type="EMBL" id="KAB8067541.1"/>
    </source>
</evidence>
<evidence type="ECO:0000256" key="3">
    <source>
        <dbReference type="SAM" id="SignalP"/>
    </source>
</evidence>
<proteinExistence type="predicted"/>
<keyword evidence="2" id="KW-1133">Transmembrane helix</keyword>
<feature type="signal peptide" evidence="3">
    <location>
        <begin position="1"/>
        <end position="22"/>
    </location>
</feature>
<sequence length="279" mass="29095">MKTFLALSRLLPILALVTTAVAVDRDATCYFVNGNIATADVPCNISAEITTCCNKNDICLSNGLCYLQSSGNVPVMSRGSCTDQKWGGACKSAQPCARWNTYTGYWVVNAIDNQYCCGHVVSVENNSIECAVDRAFTVAQGTVIPGVAALANYSSSSSSVSPSASGSNGNNSSGASPDTSDDGDQSTRLAIGLGLGIPLGLIAGSALIWGAWERKQRAASRRELEELKASTAGMTMGPAHNQYGHGYSQVPAAPPVEIGQYSAPISELDSSGAKSTRHR</sequence>
<dbReference type="EMBL" id="ML732472">
    <property type="protein sequence ID" value="KAB8067541.1"/>
    <property type="molecule type" value="Genomic_DNA"/>
</dbReference>